<sequence length="124" mass="12671">MASYLDNKKTKQHDAAPIPAVRARQGFLGVPVLAVLVGGLVLAMVAWGIAGLYGEGIDDDAATAPEQVTTEKPAVTPSNQGVVDNNSSENGSAQTAPVDRDPTAESGTGGPSEIRTPTGTEKTK</sequence>
<keyword evidence="2" id="KW-0472">Membrane</keyword>
<evidence type="ECO:0000256" key="1">
    <source>
        <dbReference type="SAM" id="MobiDB-lite"/>
    </source>
</evidence>
<accession>A0AAW4FNA2</accession>
<keyword evidence="2" id="KW-1133">Transmembrane helix</keyword>
<keyword evidence="2" id="KW-0812">Transmembrane</keyword>
<dbReference type="RefSeq" id="WP_057205516.1">
    <property type="nucleotide sequence ID" value="NZ_CP083373.1"/>
</dbReference>
<protein>
    <submittedName>
        <fullName evidence="3">Uncharacterized protein</fullName>
    </submittedName>
</protein>
<evidence type="ECO:0000256" key="2">
    <source>
        <dbReference type="SAM" id="Phobius"/>
    </source>
</evidence>
<feature type="compositionally biased region" description="Polar residues" evidence="1">
    <location>
        <begin position="115"/>
        <end position="124"/>
    </location>
</feature>
<reference evidence="3 4" key="1">
    <citation type="submission" date="2020-01" db="EMBL/GenBank/DDBJ databases">
        <title>Draft genome assembly of Ensifer adhaerens T173.</title>
        <authorList>
            <person name="Craig J.E."/>
            <person name="Stinchcombe J.R."/>
        </authorList>
    </citation>
    <scope>NUCLEOTIDE SEQUENCE [LARGE SCALE GENOMIC DNA]</scope>
    <source>
        <strain evidence="3 4">T173</strain>
    </source>
</reference>
<comment type="caution">
    <text evidence="3">The sequence shown here is derived from an EMBL/GenBank/DDBJ whole genome shotgun (WGS) entry which is preliminary data.</text>
</comment>
<feature type="region of interest" description="Disordered" evidence="1">
    <location>
        <begin position="63"/>
        <end position="124"/>
    </location>
</feature>
<organism evidence="3 4">
    <name type="scientific">Ensifer canadensis</name>
    <dbReference type="NCBI Taxonomy" id="555315"/>
    <lineage>
        <taxon>Bacteria</taxon>
        <taxon>Pseudomonadati</taxon>
        <taxon>Pseudomonadota</taxon>
        <taxon>Alphaproteobacteria</taxon>
        <taxon>Hyphomicrobiales</taxon>
        <taxon>Rhizobiaceae</taxon>
        <taxon>Sinorhizobium/Ensifer group</taxon>
        <taxon>Ensifer</taxon>
    </lineage>
</organism>
<feature type="compositionally biased region" description="Polar residues" evidence="1">
    <location>
        <begin position="66"/>
        <end position="95"/>
    </location>
</feature>
<gene>
    <name evidence="3" type="ORF">GFB56_19015</name>
</gene>
<dbReference type="Proteomes" id="UP000744980">
    <property type="component" value="Unassembled WGS sequence"/>
</dbReference>
<evidence type="ECO:0000313" key="4">
    <source>
        <dbReference type="Proteomes" id="UP000744980"/>
    </source>
</evidence>
<dbReference type="AlphaFoldDB" id="A0AAW4FNA2"/>
<dbReference type="EMBL" id="WXFA01000011">
    <property type="protein sequence ID" value="MBM3092876.1"/>
    <property type="molecule type" value="Genomic_DNA"/>
</dbReference>
<evidence type="ECO:0000313" key="3">
    <source>
        <dbReference type="EMBL" id="MBM3092876.1"/>
    </source>
</evidence>
<proteinExistence type="predicted"/>
<name>A0AAW4FNA2_9HYPH</name>
<feature type="transmembrane region" description="Helical" evidence="2">
    <location>
        <begin position="27"/>
        <end position="50"/>
    </location>
</feature>
<keyword evidence="4" id="KW-1185">Reference proteome</keyword>